<evidence type="ECO:0000313" key="2">
    <source>
        <dbReference type="EMBL" id="KAG8050504.1"/>
    </source>
</evidence>
<feature type="signal peptide" evidence="1">
    <location>
        <begin position="1"/>
        <end position="19"/>
    </location>
</feature>
<protein>
    <recommendedName>
        <fullName evidence="4">Secreted protein</fullName>
    </recommendedName>
</protein>
<evidence type="ECO:0000256" key="1">
    <source>
        <dbReference type="SAM" id="SignalP"/>
    </source>
</evidence>
<comment type="caution">
    <text evidence="2">The sequence shown here is derived from an EMBL/GenBank/DDBJ whole genome shotgun (WGS) entry which is preliminary data.</text>
</comment>
<dbReference type="Proteomes" id="UP000729402">
    <property type="component" value="Unassembled WGS sequence"/>
</dbReference>
<feature type="chain" id="PRO_5035203519" description="Secreted protein" evidence="1">
    <location>
        <begin position="20"/>
        <end position="103"/>
    </location>
</feature>
<name>A0A8J5RPS7_ZIZPA</name>
<dbReference type="AlphaFoldDB" id="A0A8J5RPS7"/>
<reference evidence="2" key="2">
    <citation type="submission" date="2021-02" db="EMBL/GenBank/DDBJ databases">
        <authorList>
            <person name="Kimball J.A."/>
            <person name="Haas M.W."/>
            <person name="Macchietto M."/>
            <person name="Kono T."/>
            <person name="Duquette J."/>
            <person name="Shao M."/>
        </authorList>
    </citation>
    <scope>NUCLEOTIDE SEQUENCE</scope>
    <source>
        <tissue evidence="2">Fresh leaf tissue</tissue>
    </source>
</reference>
<keyword evidence="3" id="KW-1185">Reference proteome</keyword>
<evidence type="ECO:0008006" key="4">
    <source>
        <dbReference type="Google" id="ProtNLM"/>
    </source>
</evidence>
<proteinExistence type="predicted"/>
<organism evidence="2 3">
    <name type="scientific">Zizania palustris</name>
    <name type="common">Northern wild rice</name>
    <dbReference type="NCBI Taxonomy" id="103762"/>
    <lineage>
        <taxon>Eukaryota</taxon>
        <taxon>Viridiplantae</taxon>
        <taxon>Streptophyta</taxon>
        <taxon>Embryophyta</taxon>
        <taxon>Tracheophyta</taxon>
        <taxon>Spermatophyta</taxon>
        <taxon>Magnoliopsida</taxon>
        <taxon>Liliopsida</taxon>
        <taxon>Poales</taxon>
        <taxon>Poaceae</taxon>
        <taxon>BOP clade</taxon>
        <taxon>Oryzoideae</taxon>
        <taxon>Oryzeae</taxon>
        <taxon>Zizaniinae</taxon>
        <taxon>Zizania</taxon>
    </lineage>
</organism>
<dbReference type="EMBL" id="JAAALK010000289">
    <property type="protein sequence ID" value="KAG8050504.1"/>
    <property type="molecule type" value="Genomic_DNA"/>
</dbReference>
<reference evidence="2" key="1">
    <citation type="journal article" date="2021" name="bioRxiv">
        <title>Whole Genome Assembly and Annotation of Northern Wild Rice, Zizania palustris L., Supports a Whole Genome Duplication in the Zizania Genus.</title>
        <authorList>
            <person name="Haas M."/>
            <person name="Kono T."/>
            <person name="Macchietto M."/>
            <person name="Millas R."/>
            <person name="McGilp L."/>
            <person name="Shao M."/>
            <person name="Duquette J."/>
            <person name="Hirsch C.N."/>
            <person name="Kimball J."/>
        </authorList>
    </citation>
    <scope>NUCLEOTIDE SEQUENCE</scope>
    <source>
        <tissue evidence="2">Fresh leaf tissue</tissue>
    </source>
</reference>
<gene>
    <name evidence="2" type="ORF">GUJ93_ZPchr0009g1794</name>
</gene>
<keyword evidence="1" id="KW-0732">Signal</keyword>
<evidence type="ECO:0000313" key="3">
    <source>
        <dbReference type="Proteomes" id="UP000729402"/>
    </source>
</evidence>
<accession>A0A8J5RPS7</accession>
<sequence length="103" mass="10672">MAAWAWASIALGGGRLCRATTRAMALVAAGASTTSLGSRLQRWWTAGSGVERRPTGDEAGDGIEGRGSLRLFTVPSPLSDANLATYLSARLAAALLPDPDFPN</sequence>